<keyword evidence="5" id="KW-0539">Nucleus</keyword>
<dbReference type="PANTHER" id="PTHR47660:SF2">
    <property type="entry name" value="TRANSCRIPTION FACTOR WITH C2H2 AND ZN(2)-CYS(6) DNA BINDING DOMAIN (EUROFUNG)"/>
    <property type="match status" value="1"/>
</dbReference>
<dbReference type="STRING" id="1442369.A0A0D2I7A2"/>
<keyword evidence="1" id="KW-0479">Metal-binding</keyword>
<evidence type="ECO:0000256" key="5">
    <source>
        <dbReference type="ARBA" id="ARBA00023242"/>
    </source>
</evidence>
<evidence type="ECO:0000313" key="6">
    <source>
        <dbReference type="EMBL" id="KIX01714.1"/>
    </source>
</evidence>
<keyword evidence="3" id="KW-0805">Transcription regulation</keyword>
<dbReference type="HOGENOM" id="CLU_003487_2_0_1"/>
<keyword evidence="2" id="KW-0862">Zinc</keyword>
<dbReference type="RefSeq" id="XP_013268850.1">
    <property type="nucleotide sequence ID" value="XM_013413396.1"/>
</dbReference>
<protein>
    <recommendedName>
        <fullName evidence="8">Transcription factor domain-containing protein</fullName>
    </recommendedName>
</protein>
<keyword evidence="7" id="KW-1185">Reference proteome</keyword>
<dbReference type="GO" id="GO:0046872">
    <property type="term" value="F:metal ion binding"/>
    <property type="evidence" value="ECO:0007669"/>
    <property type="project" value="UniProtKB-KW"/>
</dbReference>
<sequence>MLENQNSYAVYNASCVNLFNGVTEPSKSRTDWDFSSTYDLFNLGNDIFTTTDTENTFLTSLPTLPSGEAESIPSPANSLVSRMNRSTSDAVYEAFQQSAGRWSPEKRHYRAAEESHLSLGRGAPTTIDCLGKWDPQIFSQNLLPSTRDQILAAIVRSCDQDNMAAAASAFPSAEVLDRLLKAFHTQHASLADSWIHIPTFQVTEARLELLIACISAAAAVSPSRPVQKFGLAMQEFLVFQLWSMSEKSNALIRDLQFLQAFALHLHVGLWSGIRRKMEMAGSFVGIITNSLRGSGRYRHAAYTQVAPRPEDDGDILEAKWKQWIHEESFKRLVYHMYMHCSQEALMTSGTSCMSYAELTIPWPQSQRLWFARSAQEWKALHLELRHTSPEKSPCLIDLLADPTKTKMIADFHDQSLIRLCLIYAVSSMVRRYRQDKSVFTSNGLSTTRVDILSDEVQHQVILHILNDIRASNDDYLSLPVEELIIHLLSMHVFAPFDQMELVAGKEGRAEVQRVYPCLQRWIRTRHARQAVWHASQVLRSLRELPHGQLSNFYAIAAYHAGLCLWLYGVLLQEMDTKHSDAFLCSPNDVILDGDESIQSQRWINHNRGRPVISTGRPDDRDGAYDRFTVPIHSPQALVQILLRSAMSRFMGMNSPLVDNICHLMQALGNIYETPDDGPPQTLRGDLFYADPVLDAVTFISLHRASSETRTIILDDVHQVLLTLISRPSAQCAILLTNGDLQDVRLIRPPKK</sequence>
<dbReference type="Proteomes" id="UP000053617">
    <property type="component" value="Unassembled WGS sequence"/>
</dbReference>
<dbReference type="GeneID" id="25297511"/>
<proteinExistence type="predicted"/>
<reference evidence="6 7" key="1">
    <citation type="submission" date="2015-01" db="EMBL/GenBank/DDBJ databases">
        <title>The Genome Sequence of Rhinocladiella mackenzie CBS 650.93.</title>
        <authorList>
            <consortium name="The Broad Institute Genomics Platform"/>
            <person name="Cuomo C."/>
            <person name="de Hoog S."/>
            <person name="Gorbushina A."/>
            <person name="Stielow B."/>
            <person name="Teixiera M."/>
            <person name="Abouelleil A."/>
            <person name="Chapman S.B."/>
            <person name="Priest M."/>
            <person name="Young S.K."/>
            <person name="Wortman J."/>
            <person name="Nusbaum C."/>
            <person name="Birren B."/>
        </authorList>
    </citation>
    <scope>NUCLEOTIDE SEQUENCE [LARGE SCALE GENOMIC DNA]</scope>
    <source>
        <strain evidence="6 7">CBS 650.93</strain>
    </source>
</reference>
<dbReference type="PANTHER" id="PTHR47660">
    <property type="entry name" value="TRANSCRIPTION FACTOR WITH C2H2 AND ZN(2)-CYS(6) DNA BINDING DOMAIN (EUROFUNG)-RELATED-RELATED"/>
    <property type="match status" value="1"/>
</dbReference>
<evidence type="ECO:0000313" key="7">
    <source>
        <dbReference type="Proteomes" id="UP000053617"/>
    </source>
</evidence>
<name>A0A0D2I7A2_9EURO</name>
<keyword evidence="4" id="KW-0804">Transcription</keyword>
<dbReference type="EMBL" id="KN847481">
    <property type="protein sequence ID" value="KIX01714.1"/>
    <property type="molecule type" value="Genomic_DNA"/>
</dbReference>
<gene>
    <name evidence="6" type="ORF">Z518_09440</name>
</gene>
<organism evidence="6 7">
    <name type="scientific">Rhinocladiella mackenziei CBS 650.93</name>
    <dbReference type="NCBI Taxonomy" id="1442369"/>
    <lineage>
        <taxon>Eukaryota</taxon>
        <taxon>Fungi</taxon>
        <taxon>Dikarya</taxon>
        <taxon>Ascomycota</taxon>
        <taxon>Pezizomycotina</taxon>
        <taxon>Eurotiomycetes</taxon>
        <taxon>Chaetothyriomycetidae</taxon>
        <taxon>Chaetothyriales</taxon>
        <taxon>Herpotrichiellaceae</taxon>
        <taxon>Rhinocladiella</taxon>
    </lineage>
</organism>
<accession>A0A0D2I7A2</accession>
<dbReference type="VEuPathDB" id="FungiDB:Z518_09440"/>
<evidence type="ECO:0000256" key="1">
    <source>
        <dbReference type="ARBA" id="ARBA00022723"/>
    </source>
</evidence>
<dbReference type="AlphaFoldDB" id="A0A0D2I7A2"/>
<dbReference type="OrthoDB" id="40579at2759"/>
<evidence type="ECO:0000256" key="4">
    <source>
        <dbReference type="ARBA" id="ARBA00023163"/>
    </source>
</evidence>
<evidence type="ECO:0000256" key="2">
    <source>
        <dbReference type="ARBA" id="ARBA00022833"/>
    </source>
</evidence>
<evidence type="ECO:0008006" key="8">
    <source>
        <dbReference type="Google" id="ProtNLM"/>
    </source>
</evidence>
<evidence type="ECO:0000256" key="3">
    <source>
        <dbReference type="ARBA" id="ARBA00023015"/>
    </source>
</evidence>